<comment type="caution">
    <text evidence="1">The sequence shown here is derived from an EMBL/GenBank/DDBJ whole genome shotgun (WGS) entry which is preliminary data.</text>
</comment>
<gene>
    <name evidence="1" type="ORF">BDY19DRAFT_398879</name>
</gene>
<protein>
    <submittedName>
        <fullName evidence="1">Uncharacterized protein</fullName>
    </submittedName>
</protein>
<proteinExistence type="predicted"/>
<name>A0ACB8UFC2_9APHY</name>
<reference evidence="1" key="1">
    <citation type="journal article" date="2021" name="Environ. Microbiol.">
        <title>Gene family expansions and transcriptome signatures uncover fungal adaptations to wood decay.</title>
        <authorList>
            <person name="Hage H."/>
            <person name="Miyauchi S."/>
            <person name="Viragh M."/>
            <person name="Drula E."/>
            <person name="Min B."/>
            <person name="Chaduli D."/>
            <person name="Navarro D."/>
            <person name="Favel A."/>
            <person name="Norest M."/>
            <person name="Lesage-Meessen L."/>
            <person name="Balint B."/>
            <person name="Merenyi Z."/>
            <person name="de Eugenio L."/>
            <person name="Morin E."/>
            <person name="Martinez A.T."/>
            <person name="Baldrian P."/>
            <person name="Stursova M."/>
            <person name="Martinez M.J."/>
            <person name="Novotny C."/>
            <person name="Magnuson J.K."/>
            <person name="Spatafora J.W."/>
            <person name="Maurice S."/>
            <person name="Pangilinan J."/>
            <person name="Andreopoulos W."/>
            <person name="LaButti K."/>
            <person name="Hundley H."/>
            <person name="Na H."/>
            <person name="Kuo A."/>
            <person name="Barry K."/>
            <person name="Lipzen A."/>
            <person name="Henrissat B."/>
            <person name="Riley R."/>
            <person name="Ahrendt S."/>
            <person name="Nagy L.G."/>
            <person name="Grigoriev I.V."/>
            <person name="Martin F."/>
            <person name="Rosso M.N."/>
        </authorList>
    </citation>
    <scope>NUCLEOTIDE SEQUENCE</scope>
    <source>
        <strain evidence="1">CBS 384.51</strain>
    </source>
</reference>
<dbReference type="Proteomes" id="UP001055072">
    <property type="component" value="Unassembled WGS sequence"/>
</dbReference>
<dbReference type="EMBL" id="MU274902">
    <property type="protein sequence ID" value="KAI0092954.1"/>
    <property type="molecule type" value="Genomic_DNA"/>
</dbReference>
<keyword evidence="2" id="KW-1185">Reference proteome</keyword>
<organism evidence="1 2">
    <name type="scientific">Irpex rosettiformis</name>
    <dbReference type="NCBI Taxonomy" id="378272"/>
    <lineage>
        <taxon>Eukaryota</taxon>
        <taxon>Fungi</taxon>
        <taxon>Dikarya</taxon>
        <taxon>Basidiomycota</taxon>
        <taxon>Agaricomycotina</taxon>
        <taxon>Agaricomycetes</taxon>
        <taxon>Polyporales</taxon>
        <taxon>Irpicaceae</taxon>
        <taxon>Irpex</taxon>
    </lineage>
</organism>
<evidence type="ECO:0000313" key="1">
    <source>
        <dbReference type="EMBL" id="KAI0092954.1"/>
    </source>
</evidence>
<sequence length="222" mass="23998">MFAKSVFLSLDRLYSGESYIMFGVCMVDICLHTMLDVCDCFLIQTLRILTVSLEGTVSLGVRLAVIAADIIAVIVNWRKAIGTVREASRLNIKVPLSMALIQNGTMLFLGLLGLNILEIVSNTVPNAQIVAPGNSLIAPLSSILMCRFMLNLKQVDSPGQSTGRSAHMSTIHFNSDLLVGNLGESLELGHEADELDLEVSDQIVEERPGDVERPGSSSHSGQ</sequence>
<accession>A0ACB8UFC2</accession>
<evidence type="ECO:0000313" key="2">
    <source>
        <dbReference type="Proteomes" id="UP001055072"/>
    </source>
</evidence>